<evidence type="ECO:0000313" key="3">
    <source>
        <dbReference type="EMBL" id="CAL1609056.1"/>
    </source>
</evidence>
<protein>
    <recommendedName>
        <fullName evidence="5">Secreted protein</fullName>
    </recommendedName>
</protein>
<dbReference type="Proteomes" id="UP001497482">
    <property type="component" value="Chromosome 6"/>
</dbReference>
<feature type="compositionally biased region" description="Low complexity" evidence="1">
    <location>
        <begin position="47"/>
        <end position="91"/>
    </location>
</feature>
<feature type="region of interest" description="Disordered" evidence="1">
    <location>
        <begin position="34"/>
        <end position="116"/>
    </location>
</feature>
<keyword evidence="4" id="KW-1185">Reference proteome</keyword>
<feature type="chain" id="PRO_5043999361" description="Secreted protein" evidence="2">
    <location>
        <begin position="23"/>
        <end position="116"/>
    </location>
</feature>
<sequence>MRHDSLLILLFVTCVRWHKTRCDESRVSRGEWTTAGERYKCRDHSGPKTTAGAGLTTAGPGLPTAGPGLQPERGQRQRPQQVQDSLQQVQDYSLREGRGRDHSRSRTHYSRSRTTA</sequence>
<feature type="compositionally biased region" description="Basic and acidic residues" evidence="1">
    <location>
        <begin position="93"/>
        <end position="104"/>
    </location>
</feature>
<reference evidence="3 4" key="1">
    <citation type="submission" date="2024-04" db="EMBL/GenBank/DDBJ databases">
        <authorList>
            <person name="Waldvogel A.-M."/>
            <person name="Schoenle A."/>
        </authorList>
    </citation>
    <scope>NUCLEOTIDE SEQUENCE [LARGE SCALE GENOMIC DNA]</scope>
</reference>
<evidence type="ECO:0008006" key="5">
    <source>
        <dbReference type="Google" id="ProtNLM"/>
    </source>
</evidence>
<evidence type="ECO:0000256" key="2">
    <source>
        <dbReference type="SAM" id="SignalP"/>
    </source>
</evidence>
<accession>A0AAV2M6Q9</accession>
<evidence type="ECO:0000256" key="1">
    <source>
        <dbReference type="SAM" id="MobiDB-lite"/>
    </source>
</evidence>
<gene>
    <name evidence="3" type="ORF">KC01_LOCUS35881</name>
</gene>
<feature type="compositionally biased region" description="Basic residues" evidence="1">
    <location>
        <begin position="105"/>
        <end position="116"/>
    </location>
</feature>
<organism evidence="3 4">
    <name type="scientific">Knipowitschia caucasica</name>
    <name type="common">Caucasian dwarf goby</name>
    <name type="synonym">Pomatoschistus caucasicus</name>
    <dbReference type="NCBI Taxonomy" id="637954"/>
    <lineage>
        <taxon>Eukaryota</taxon>
        <taxon>Metazoa</taxon>
        <taxon>Chordata</taxon>
        <taxon>Craniata</taxon>
        <taxon>Vertebrata</taxon>
        <taxon>Euteleostomi</taxon>
        <taxon>Actinopterygii</taxon>
        <taxon>Neopterygii</taxon>
        <taxon>Teleostei</taxon>
        <taxon>Neoteleostei</taxon>
        <taxon>Acanthomorphata</taxon>
        <taxon>Gobiaria</taxon>
        <taxon>Gobiiformes</taxon>
        <taxon>Gobioidei</taxon>
        <taxon>Gobiidae</taxon>
        <taxon>Gobiinae</taxon>
        <taxon>Knipowitschia</taxon>
    </lineage>
</organism>
<evidence type="ECO:0000313" key="4">
    <source>
        <dbReference type="Proteomes" id="UP001497482"/>
    </source>
</evidence>
<dbReference type="EMBL" id="OZ035828">
    <property type="protein sequence ID" value="CAL1609056.1"/>
    <property type="molecule type" value="Genomic_DNA"/>
</dbReference>
<keyword evidence="2" id="KW-0732">Signal</keyword>
<feature type="compositionally biased region" description="Basic and acidic residues" evidence="1">
    <location>
        <begin position="37"/>
        <end position="46"/>
    </location>
</feature>
<dbReference type="AlphaFoldDB" id="A0AAV2M6Q9"/>
<name>A0AAV2M6Q9_KNICA</name>
<proteinExistence type="predicted"/>
<feature type="signal peptide" evidence="2">
    <location>
        <begin position="1"/>
        <end position="22"/>
    </location>
</feature>